<name>A0A3E0VMZ6_9MICO</name>
<dbReference type="Pfam" id="PF13673">
    <property type="entry name" value="Acetyltransf_10"/>
    <property type="match status" value="1"/>
</dbReference>
<proteinExistence type="predicted"/>
<dbReference type="GO" id="GO:0016747">
    <property type="term" value="F:acyltransferase activity, transferring groups other than amino-acyl groups"/>
    <property type="evidence" value="ECO:0007669"/>
    <property type="project" value="InterPro"/>
</dbReference>
<sequence length="148" mass="16782">MIQKRFSELTTTELYAVLKLRTDVFYVEQKVDESELDDRDREPSTEHFWLADGPRVIAYLRVLEDAEPEHLDAARVIGRVVVSAEHRGQGHAQVLLARVVEQFGGEAMLLHAQSYTAGLYAKFGFEPFGPEFSEAGILHTTMYRAGIR</sequence>
<dbReference type="OrthoDB" id="9796171at2"/>
<keyword evidence="2" id="KW-0808">Transferase</keyword>
<organism evidence="2 3">
    <name type="scientific">Subtercola boreus</name>
    <dbReference type="NCBI Taxonomy" id="120213"/>
    <lineage>
        <taxon>Bacteria</taxon>
        <taxon>Bacillati</taxon>
        <taxon>Actinomycetota</taxon>
        <taxon>Actinomycetes</taxon>
        <taxon>Micrococcales</taxon>
        <taxon>Microbacteriaceae</taxon>
        <taxon>Subtercola</taxon>
    </lineage>
</organism>
<dbReference type="Proteomes" id="UP000256486">
    <property type="component" value="Unassembled WGS sequence"/>
</dbReference>
<dbReference type="EMBL" id="NBWZ01000001">
    <property type="protein sequence ID" value="RFA11266.1"/>
    <property type="molecule type" value="Genomic_DNA"/>
</dbReference>
<dbReference type="CDD" id="cd04301">
    <property type="entry name" value="NAT_SF"/>
    <property type="match status" value="1"/>
</dbReference>
<dbReference type="Gene3D" id="3.40.630.30">
    <property type="match status" value="1"/>
</dbReference>
<dbReference type="PROSITE" id="PS51186">
    <property type="entry name" value="GNAT"/>
    <property type="match status" value="1"/>
</dbReference>
<feature type="domain" description="N-acetyltransferase" evidence="1">
    <location>
        <begin position="4"/>
        <end position="147"/>
    </location>
</feature>
<evidence type="ECO:0000259" key="1">
    <source>
        <dbReference type="PROSITE" id="PS51186"/>
    </source>
</evidence>
<evidence type="ECO:0000313" key="3">
    <source>
        <dbReference type="Proteomes" id="UP000256486"/>
    </source>
</evidence>
<evidence type="ECO:0000313" key="2">
    <source>
        <dbReference type="EMBL" id="RFA11266.1"/>
    </source>
</evidence>
<dbReference type="InterPro" id="IPR000182">
    <property type="entry name" value="GNAT_dom"/>
</dbReference>
<comment type="caution">
    <text evidence="2">The sequence shown here is derived from an EMBL/GenBank/DDBJ whole genome shotgun (WGS) entry which is preliminary data.</text>
</comment>
<keyword evidence="3" id="KW-1185">Reference proteome</keyword>
<accession>A0A3E0VMZ6</accession>
<dbReference type="InterPro" id="IPR016181">
    <property type="entry name" value="Acyl_CoA_acyltransferase"/>
</dbReference>
<protein>
    <submittedName>
        <fullName evidence="2">GNAT family N-acetyltransferase</fullName>
    </submittedName>
</protein>
<gene>
    <name evidence="2" type="ORF">B7R54_12665</name>
</gene>
<dbReference type="SUPFAM" id="SSF55729">
    <property type="entry name" value="Acyl-CoA N-acyltransferases (Nat)"/>
    <property type="match status" value="1"/>
</dbReference>
<reference evidence="2 3" key="1">
    <citation type="submission" date="2017-04" db="EMBL/GenBank/DDBJ databases">
        <title>Comparative genome analysis of Subtercola boreus.</title>
        <authorList>
            <person name="Cho Y.-J."/>
            <person name="Cho A."/>
            <person name="Kim O.-S."/>
            <person name="Lee J.-I."/>
        </authorList>
    </citation>
    <scope>NUCLEOTIDE SEQUENCE [LARGE SCALE GENOMIC DNA]</scope>
    <source>
        <strain evidence="2 3">K300</strain>
    </source>
</reference>
<dbReference type="AlphaFoldDB" id="A0A3E0VMZ6"/>